<dbReference type="PROSITE" id="PS50850">
    <property type="entry name" value="MFS"/>
    <property type="match status" value="1"/>
</dbReference>
<evidence type="ECO:0000313" key="10">
    <source>
        <dbReference type="Proteomes" id="UP000547614"/>
    </source>
</evidence>
<accession>A0A839VEH8</accession>
<feature type="transmembrane region" description="Helical" evidence="7">
    <location>
        <begin position="350"/>
        <end position="367"/>
    </location>
</feature>
<comment type="caution">
    <text evidence="9">The sequence shown here is derived from an EMBL/GenBank/DDBJ whole genome shotgun (WGS) entry which is preliminary data.</text>
</comment>
<keyword evidence="5 7" id="KW-1133">Transmembrane helix</keyword>
<feature type="transmembrane region" description="Helical" evidence="7">
    <location>
        <begin position="309"/>
        <end position="329"/>
    </location>
</feature>
<dbReference type="PANTHER" id="PTHR42718">
    <property type="entry name" value="MAJOR FACILITATOR SUPERFAMILY MULTIDRUG TRANSPORTER MFSC"/>
    <property type="match status" value="1"/>
</dbReference>
<dbReference type="InterPro" id="IPR036259">
    <property type="entry name" value="MFS_trans_sf"/>
</dbReference>
<evidence type="ECO:0000256" key="5">
    <source>
        <dbReference type="ARBA" id="ARBA00022989"/>
    </source>
</evidence>
<evidence type="ECO:0000256" key="6">
    <source>
        <dbReference type="ARBA" id="ARBA00023136"/>
    </source>
</evidence>
<gene>
    <name evidence="9" type="ORF">FHR94_003638</name>
</gene>
<keyword evidence="6 7" id="KW-0472">Membrane</keyword>
<evidence type="ECO:0000256" key="3">
    <source>
        <dbReference type="ARBA" id="ARBA00022475"/>
    </source>
</evidence>
<dbReference type="InterPro" id="IPR020846">
    <property type="entry name" value="MFS_dom"/>
</dbReference>
<keyword evidence="3" id="KW-1003">Cell membrane</keyword>
<evidence type="ECO:0000256" key="4">
    <source>
        <dbReference type="ARBA" id="ARBA00022692"/>
    </source>
</evidence>
<evidence type="ECO:0000256" key="7">
    <source>
        <dbReference type="SAM" id="Phobius"/>
    </source>
</evidence>
<evidence type="ECO:0000256" key="2">
    <source>
        <dbReference type="ARBA" id="ARBA00022448"/>
    </source>
</evidence>
<name>A0A839VEH8_9GAMM</name>
<feature type="transmembrane region" description="Helical" evidence="7">
    <location>
        <begin position="132"/>
        <end position="156"/>
    </location>
</feature>
<reference evidence="9 10" key="1">
    <citation type="submission" date="2020-08" db="EMBL/GenBank/DDBJ databases">
        <title>Genomic Encyclopedia of Type Strains, Phase III (KMG-III): the genomes of soil and plant-associated and newly described type strains.</title>
        <authorList>
            <person name="Whitman W."/>
        </authorList>
    </citation>
    <scope>NUCLEOTIDE SEQUENCE [LARGE SCALE GENOMIC DNA]</scope>
    <source>
        <strain evidence="9 10">CECT 7282</strain>
    </source>
</reference>
<feature type="transmembrane region" description="Helical" evidence="7">
    <location>
        <begin position="373"/>
        <end position="391"/>
    </location>
</feature>
<dbReference type="CDD" id="cd06174">
    <property type="entry name" value="MFS"/>
    <property type="match status" value="1"/>
</dbReference>
<dbReference type="InterPro" id="IPR011701">
    <property type="entry name" value="MFS"/>
</dbReference>
<dbReference type="Proteomes" id="UP000547614">
    <property type="component" value="Unassembled WGS sequence"/>
</dbReference>
<feature type="transmembrane region" description="Helical" evidence="7">
    <location>
        <begin position="97"/>
        <end position="120"/>
    </location>
</feature>
<comment type="subcellular location">
    <subcellularLocation>
        <location evidence="1">Cell membrane</location>
        <topology evidence="1">Multi-pass membrane protein</topology>
    </subcellularLocation>
</comment>
<feature type="domain" description="Major facilitator superfamily (MFS) profile" evidence="8">
    <location>
        <begin position="8"/>
        <end position="398"/>
    </location>
</feature>
<organism evidence="9 10">
    <name type="scientific">Halomonas cerina</name>
    <dbReference type="NCBI Taxonomy" id="447424"/>
    <lineage>
        <taxon>Bacteria</taxon>
        <taxon>Pseudomonadati</taxon>
        <taxon>Pseudomonadota</taxon>
        <taxon>Gammaproteobacteria</taxon>
        <taxon>Oceanospirillales</taxon>
        <taxon>Halomonadaceae</taxon>
        <taxon>Halomonas</taxon>
    </lineage>
</organism>
<evidence type="ECO:0000259" key="8">
    <source>
        <dbReference type="PROSITE" id="PS50850"/>
    </source>
</evidence>
<feature type="transmembrane region" description="Helical" evidence="7">
    <location>
        <begin position="162"/>
        <end position="180"/>
    </location>
</feature>
<protein>
    <submittedName>
        <fullName evidence="9">MFS family permease</fullName>
    </submittedName>
</protein>
<keyword evidence="10" id="KW-1185">Reference proteome</keyword>
<keyword evidence="4 7" id="KW-0812">Transmembrane</keyword>
<feature type="transmembrane region" description="Helical" evidence="7">
    <location>
        <begin position="74"/>
        <end position="91"/>
    </location>
</feature>
<dbReference type="SUPFAM" id="SSF103473">
    <property type="entry name" value="MFS general substrate transporter"/>
    <property type="match status" value="1"/>
</dbReference>
<dbReference type="RefSeq" id="WP_183327888.1">
    <property type="nucleotide sequence ID" value="NZ_JACHXP010000026.1"/>
</dbReference>
<feature type="transmembrane region" description="Helical" evidence="7">
    <location>
        <begin position="248"/>
        <end position="267"/>
    </location>
</feature>
<dbReference type="Pfam" id="PF07690">
    <property type="entry name" value="MFS_1"/>
    <property type="match status" value="1"/>
</dbReference>
<dbReference type="EMBL" id="JACHXP010000026">
    <property type="protein sequence ID" value="MBB3192350.1"/>
    <property type="molecule type" value="Genomic_DNA"/>
</dbReference>
<dbReference type="PANTHER" id="PTHR42718:SF46">
    <property type="entry name" value="BLR6921 PROTEIN"/>
    <property type="match status" value="1"/>
</dbReference>
<evidence type="ECO:0000313" key="9">
    <source>
        <dbReference type="EMBL" id="MBB3192350.1"/>
    </source>
</evidence>
<feature type="transmembrane region" description="Helical" evidence="7">
    <location>
        <begin position="279"/>
        <end position="297"/>
    </location>
</feature>
<keyword evidence="2" id="KW-0813">Transport</keyword>
<dbReference type="AlphaFoldDB" id="A0A839VEH8"/>
<feature type="transmembrane region" description="Helical" evidence="7">
    <location>
        <begin position="214"/>
        <end position="236"/>
    </location>
</feature>
<dbReference type="GO" id="GO:0005886">
    <property type="term" value="C:plasma membrane"/>
    <property type="evidence" value="ECO:0007669"/>
    <property type="project" value="UniProtKB-SubCell"/>
</dbReference>
<dbReference type="Gene3D" id="1.20.1250.20">
    <property type="entry name" value="MFS general substrate transporter like domains"/>
    <property type="match status" value="1"/>
</dbReference>
<proteinExistence type="predicted"/>
<sequence>MTPPAVPAGLVIVLSGITAALHVGKLPPALTILKDTLDISLLQAGFLVSLVQLAGMSLGLLVGLSTDSLGLRRSMTLGLGLLATASLLGGLAETPTFLLTCRALEGLGFLLVVLSAPALLRQLVPTERLHRAMALWSCFMGLGVGSALLTGPWVIAWLGWQGWWWTLAGWTAVMLVALRCRVPADRHRHGAQTLAGETGEGWRRRLAMTLGAPGPWLVALCFAMYSSQWLAVIGFLPTIYQQAGVSELLAGSLTALVAATNIIGNLGSGQLMHRGIAPVSLLRFGFAFSALGTFLAFGELTAGAPLLRFAAILMFSAVGGVIPGALFTLAVRLAPSEHTVSTTIGWMQQWSAFGQFAGPPLVAWLAAQVGGWQWTWAMTGTASLLGILLAYRLGRVHHAYPAQSAGVAVR</sequence>
<feature type="transmembrane region" description="Helical" evidence="7">
    <location>
        <begin position="44"/>
        <end position="62"/>
    </location>
</feature>
<evidence type="ECO:0000256" key="1">
    <source>
        <dbReference type="ARBA" id="ARBA00004651"/>
    </source>
</evidence>
<dbReference type="GO" id="GO:0022857">
    <property type="term" value="F:transmembrane transporter activity"/>
    <property type="evidence" value="ECO:0007669"/>
    <property type="project" value="InterPro"/>
</dbReference>